<reference evidence="6" key="1">
    <citation type="journal article" date="2013" name="Genome Announc.">
        <title>First genome sequence of a syntrophic acetate-oxidizing bacterium, Tepidanaerobacter acetatoxydans strain Re1.</title>
        <authorList>
            <person name="Manzoor S."/>
            <person name="Bongcam-Rudloff E."/>
            <person name="Schnurer A."/>
            <person name="Muller B."/>
        </authorList>
    </citation>
    <scope>NUCLEOTIDE SEQUENCE [LARGE SCALE GENOMIC DNA]</scope>
    <source>
        <strain evidence="6">Re1</strain>
    </source>
</reference>
<dbReference type="Pfam" id="PF03802">
    <property type="entry name" value="CitX"/>
    <property type="match status" value="1"/>
</dbReference>
<organism evidence="5 6">
    <name type="scientific">Tepidanaerobacter acetatoxydans (strain DSM 21804 / JCM 16047 / Re1)</name>
    <dbReference type="NCBI Taxonomy" id="1209989"/>
    <lineage>
        <taxon>Bacteria</taxon>
        <taxon>Bacillati</taxon>
        <taxon>Bacillota</taxon>
        <taxon>Clostridia</taxon>
        <taxon>Thermosediminibacterales</taxon>
        <taxon>Tepidanaerobacteraceae</taxon>
        <taxon>Tepidanaerobacter</taxon>
    </lineage>
</organism>
<accession>U4QJM2</accession>
<comment type="catalytic activity">
    <reaction evidence="4">
        <text>apo-[citrate lyase ACP] + 2'-(5''-triphospho-alpha-D-ribosyl)-3'-dephospho-CoA = holo-[citrate lyase ACP] + diphosphate</text>
        <dbReference type="Rhea" id="RHEA:16333"/>
        <dbReference type="Rhea" id="RHEA-COMP:10157"/>
        <dbReference type="Rhea" id="RHEA-COMP:10158"/>
        <dbReference type="ChEBI" id="CHEBI:29999"/>
        <dbReference type="ChEBI" id="CHEBI:33019"/>
        <dbReference type="ChEBI" id="CHEBI:61378"/>
        <dbReference type="ChEBI" id="CHEBI:82683"/>
        <dbReference type="EC" id="2.7.7.61"/>
    </reaction>
</comment>
<protein>
    <recommendedName>
        <fullName evidence="1">citrate lyase holo-[acyl-carrier protein] synthase</fullName>
        <ecNumber evidence="1">2.7.7.61</ecNumber>
    </recommendedName>
</protein>
<dbReference type="GO" id="GO:0050519">
    <property type="term" value="F:holo-citrate lyase synthase activity"/>
    <property type="evidence" value="ECO:0007669"/>
    <property type="project" value="UniProtKB-EC"/>
</dbReference>
<evidence type="ECO:0000256" key="2">
    <source>
        <dbReference type="ARBA" id="ARBA00022679"/>
    </source>
</evidence>
<gene>
    <name evidence="5" type="ordered locus">TEPIRE1_2432</name>
</gene>
<evidence type="ECO:0000256" key="4">
    <source>
        <dbReference type="ARBA" id="ARBA00048574"/>
    </source>
</evidence>
<keyword evidence="3" id="KW-0548">Nucleotidyltransferase</keyword>
<dbReference type="InterPro" id="IPR005551">
    <property type="entry name" value="CitX"/>
</dbReference>
<evidence type="ECO:0000313" key="5">
    <source>
        <dbReference type="EMBL" id="CDI40990.1"/>
    </source>
</evidence>
<dbReference type="GO" id="GO:0016829">
    <property type="term" value="F:lyase activity"/>
    <property type="evidence" value="ECO:0007669"/>
    <property type="project" value="UniProtKB-KW"/>
</dbReference>
<evidence type="ECO:0000256" key="3">
    <source>
        <dbReference type="ARBA" id="ARBA00022695"/>
    </source>
</evidence>
<dbReference type="HOGENOM" id="CLU_2511566_0_0_9"/>
<dbReference type="eggNOG" id="COG3697">
    <property type="taxonomic scope" value="Bacteria"/>
</dbReference>
<dbReference type="EMBL" id="HF563609">
    <property type="protein sequence ID" value="CDI40990.1"/>
    <property type="molecule type" value="Genomic_DNA"/>
</dbReference>
<sequence>MEFEESTIGGRILDIDVMDSTGEPISRRDIELPPRKCFICENPAATCVSRKLHSEQEIYLYVEQIKELIEMQFSQPISTHNKLYI</sequence>
<keyword evidence="5" id="KW-0456">Lyase</keyword>
<evidence type="ECO:0000256" key="1">
    <source>
        <dbReference type="ARBA" id="ARBA00012524"/>
    </source>
</evidence>
<keyword evidence="6" id="KW-1185">Reference proteome</keyword>
<dbReference type="AlphaFoldDB" id="U4QJM2"/>
<dbReference type="KEGG" id="tae:TepiRe1_2432"/>
<dbReference type="EC" id="2.7.7.61" evidence="1"/>
<evidence type="ECO:0000313" key="6">
    <source>
        <dbReference type="Proteomes" id="UP000010802"/>
    </source>
</evidence>
<dbReference type="GO" id="GO:0051191">
    <property type="term" value="P:prosthetic group biosynthetic process"/>
    <property type="evidence" value="ECO:0007669"/>
    <property type="project" value="InterPro"/>
</dbReference>
<keyword evidence="2 5" id="KW-0808">Transferase</keyword>
<dbReference type="Proteomes" id="UP000010802">
    <property type="component" value="Chromosome"/>
</dbReference>
<proteinExistence type="predicted"/>
<name>U4QJM2_TEPAE</name>
<dbReference type="STRING" id="1209989.TepRe1_2265"/>